<dbReference type="InterPro" id="IPR024775">
    <property type="entry name" value="DinB-like"/>
</dbReference>
<proteinExistence type="predicted"/>
<protein>
    <submittedName>
        <fullName evidence="2">YfiT family bacillithiol transferase</fullName>
    </submittedName>
</protein>
<comment type="caution">
    <text evidence="2">The sequence shown here is derived from an EMBL/GenBank/DDBJ whole genome shotgun (WGS) entry which is preliminary data.</text>
</comment>
<organism evidence="2 3">
    <name type="scientific">Algibacter miyuki</name>
    <dbReference type="NCBI Taxonomy" id="1306933"/>
    <lineage>
        <taxon>Bacteria</taxon>
        <taxon>Pseudomonadati</taxon>
        <taxon>Bacteroidota</taxon>
        <taxon>Flavobacteriia</taxon>
        <taxon>Flavobacteriales</taxon>
        <taxon>Flavobacteriaceae</taxon>
        <taxon>Algibacter</taxon>
    </lineage>
</organism>
<evidence type="ECO:0000313" key="2">
    <source>
        <dbReference type="EMBL" id="MFB9105914.1"/>
    </source>
</evidence>
<dbReference type="Gene3D" id="1.20.120.450">
    <property type="entry name" value="dinb family like domain"/>
    <property type="match status" value="1"/>
</dbReference>
<evidence type="ECO:0000313" key="3">
    <source>
        <dbReference type="Proteomes" id="UP001589590"/>
    </source>
</evidence>
<dbReference type="Proteomes" id="UP001589590">
    <property type="component" value="Unassembled WGS sequence"/>
</dbReference>
<name>A0ABV5H1Y9_9FLAO</name>
<feature type="domain" description="DinB-like" evidence="1">
    <location>
        <begin position="34"/>
        <end position="171"/>
    </location>
</feature>
<dbReference type="NCBIfam" id="NF009807">
    <property type="entry name" value="PRK13291.1"/>
    <property type="match status" value="1"/>
</dbReference>
<dbReference type="Pfam" id="PF12867">
    <property type="entry name" value="DinB_2"/>
    <property type="match status" value="1"/>
</dbReference>
<sequence>MTDIALEKLKYPIGQFERPEIITSQDIESWIVVLEQFPDRLELLVQNLSDAQLDTPYRPEGWTIRQVVHHLSDSHHHSYTRFKWALTEDKPLIKAYYEDRWGELVDSKKAPITMSLLHLRAIHVKLVYLLKTLSETDLKACFIHPETNSEVPLDVNIGNYAWHSNHHYAHIENLMKQKRWL</sequence>
<evidence type="ECO:0000259" key="1">
    <source>
        <dbReference type="Pfam" id="PF12867"/>
    </source>
</evidence>
<dbReference type="SUPFAM" id="SSF109854">
    <property type="entry name" value="DinB/YfiT-like putative metalloenzymes"/>
    <property type="match status" value="1"/>
</dbReference>
<gene>
    <name evidence="2" type="ORF">ACFFU1_13485</name>
</gene>
<keyword evidence="2" id="KW-0808">Transferase</keyword>
<reference evidence="2 3" key="1">
    <citation type="submission" date="2024-09" db="EMBL/GenBank/DDBJ databases">
        <authorList>
            <person name="Sun Q."/>
            <person name="Mori K."/>
        </authorList>
    </citation>
    <scope>NUCLEOTIDE SEQUENCE [LARGE SCALE GENOMIC DNA]</scope>
    <source>
        <strain evidence="2 3">CECT 8300</strain>
    </source>
</reference>
<dbReference type="EMBL" id="JBHMFA010000009">
    <property type="protein sequence ID" value="MFB9105914.1"/>
    <property type="molecule type" value="Genomic_DNA"/>
</dbReference>
<accession>A0ABV5H1Y9</accession>
<dbReference type="GO" id="GO:0016740">
    <property type="term" value="F:transferase activity"/>
    <property type="evidence" value="ECO:0007669"/>
    <property type="project" value="UniProtKB-KW"/>
</dbReference>
<keyword evidence="3" id="KW-1185">Reference proteome</keyword>
<dbReference type="RefSeq" id="WP_290272354.1">
    <property type="nucleotide sequence ID" value="NZ_JAUFQP010000013.1"/>
</dbReference>
<dbReference type="InterPro" id="IPR034660">
    <property type="entry name" value="DinB/YfiT-like"/>
</dbReference>